<feature type="transmembrane region" description="Helical" evidence="1">
    <location>
        <begin position="89"/>
        <end position="108"/>
    </location>
</feature>
<feature type="transmembrane region" description="Helical" evidence="1">
    <location>
        <begin position="16"/>
        <end position="38"/>
    </location>
</feature>
<feature type="transmembrane region" description="Helical" evidence="1">
    <location>
        <begin position="50"/>
        <end position="77"/>
    </location>
</feature>
<keyword evidence="1" id="KW-1133">Transmembrane helix</keyword>
<keyword evidence="1" id="KW-0472">Membrane</keyword>
<evidence type="ECO:0000256" key="1">
    <source>
        <dbReference type="SAM" id="Phobius"/>
    </source>
</evidence>
<evidence type="ECO:0000313" key="2">
    <source>
        <dbReference type="EMBL" id="VAW39265.1"/>
    </source>
</evidence>
<organism evidence="2">
    <name type="scientific">hydrothermal vent metagenome</name>
    <dbReference type="NCBI Taxonomy" id="652676"/>
    <lineage>
        <taxon>unclassified sequences</taxon>
        <taxon>metagenomes</taxon>
        <taxon>ecological metagenomes</taxon>
    </lineage>
</organism>
<reference evidence="2" key="1">
    <citation type="submission" date="2018-06" db="EMBL/GenBank/DDBJ databases">
        <authorList>
            <person name="Zhirakovskaya E."/>
        </authorList>
    </citation>
    <scope>NUCLEOTIDE SEQUENCE</scope>
</reference>
<protein>
    <recommendedName>
        <fullName evidence="3">DUF116 domain-containing protein</fullName>
    </recommendedName>
</protein>
<dbReference type="EMBL" id="UOEZ01000085">
    <property type="protein sequence ID" value="VAW39265.1"/>
    <property type="molecule type" value="Genomic_DNA"/>
</dbReference>
<accession>A0A3B0V6Q6</accession>
<dbReference type="PANTHER" id="PTHR43801:SF1">
    <property type="entry name" value="POLYPRENYL SYNTHETASE"/>
    <property type="match status" value="1"/>
</dbReference>
<evidence type="ECO:0008006" key="3">
    <source>
        <dbReference type="Google" id="ProtNLM"/>
    </source>
</evidence>
<proteinExistence type="predicted"/>
<gene>
    <name evidence="2" type="ORF">MNBD_DELTA02-1067</name>
</gene>
<sequence length="272" mass="29720">MDKRQEGSIEYSFDRGVFLLLLGLCAFGLAVVGFFFWYVPTVGLGNIHPVLPYVLGAAIIAVCAVVFWGAIGVALSLISGHSISPSSRYRGFLVKLFLPVMVLFGGLFKIPRIKIERAFVEINNRMVRAMVAGGRRFSPEKIIILMPHCIQWEDCKVKVTKDVANCVGCGRCEIGELLTLADEYGIKLFVLTGGTIARRKLYEYRPDAVVAVACERDLTSGVQDAYPLPVLAVINKRPHGYCMNTGVDIVAIKGAIEELLGRGGRPARAVIS</sequence>
<dbReference type="Pfam" id="PF01976">
    <property type="entry name" value="DUF116"/>
    <property type="match status" value="1"/>
</dbReference>
<keyword evidence="1" id="KW-0812">Transmembrane</keyword>
<dbReference type="PANTHER" id="PTHR43801">
    <property type="entry name" value="NUCLEOTIDE-BINDING PROTEIN-RELATED"/>
    <property type="match status" value="1"/>
</dbReference>
<dbReference type="InterPro" id="IPR002829">
    <property type="entry name" value="DUF116"/>
</dbReference>
<name>A0A3B0V6Q6_9ZZZZ</name>
<dbReference type="AlphaFoldDB" id="A0A3B0V6Q6"/>